<dbReference type="Pfam" id="PF12745">
    <property type="entry name" value="HGTP_anticodon2"/>
    <property type="match status" value="1"/>
</dbReference>
<comment type="catalytic activity">
    <reaction evidence="8">
        <text>tRNA(His) + L-histidine + ATP = L-histidyl-tRNA(His) + AMP + diphosphate + H(+)</text>
        <dbReference type="Rhea" id="RHEA:17313"/>
        <dbReference type="Rhea" id="RHEA-COMP:9665"/>
        <dbReference type="Rhea" id="RHEA-COMP:9689"/>
        <dbReference type="ChEBI" id="CHEBI:15378"/>
        <dbReference type="ChEBI" id="CHEBI:30616"/>
        <dbReference type="ChEBI" id="CHEBI:33019"/>
        <dbReference type="ChEBI" id="CHEBI:57595"/>
        <dbReference type="ChEBI" id="CHEBI:78442"/>
        <dbReference type="ChEBI" id="CHEBI:78527"/>
        <dbReference type="ChEBI" id="CHEBI:456215"/>
        <dbReference type="EC" id="6.1.1.21"/>
    </reaction>
</comment>
<comment type="catalytic activity">
    <reaction evidence="9">
        <text>L-threonyl-[protein] + ATP = O-phospho-L-threonyl-[protein] + ADP + H(+)</text>
        <dbReference type="Rhea" id="RHEA:46608"/>
        <dbReference type="Rhea" id="RHEA-COMP:11060"/>
        <dbReference type="Rhea" id="RHEA-COMP:11605"/>
        <dbReference type="ChEBI" id="CHEBI:15378"/>
        <dbReference type="ChEBI" id="CHEBI:30013"/>
        <dbReference type="ChEBI" id="CHEBI:30616"/>
        <dbReference type="ChEBI" id="CHEBI:61977"/>
        <dbReference type="ChEBI" id="CHEBI:456216"/>
        <dbReference type="EC" id="2.7.11.1"/>
    </reaction>
</comment>
<sequence length="420" mass="47829">MDLRTPKGTTDYPPAHALLYEEIVNKTVEIFKVYGAQPIDTPIFELKEILLNKYGEDTKLIYDLKGETCALRYDLTVPFSRYMAMNRLKKIKRYQIGKVFRRDQPSITKGRLREFIQADFDIAGDGLPMVVDAEILSCVHRLLEMYNIGPFVIKISDRRILMAILKVAGVQENDFGTICSTIDKIDKLSKEDLNKEFTSKGLSSKQIEEINRYISYKNEDILEFLKNDKIIEECREAVGDLERLLKYTKIYGCSSIEINLSLARGLEYYTGLIIEAEYIGTAVGSVIGGGRYDNLIDGLSNKDKVPCAGFSVGISRIFSLLSSTKTSETEVFVSCSGGLFLEERMAILNTLWGNKIKAETFYTKRYNLKEHKETCVKKGIKWLVVVGQQEVEKKAVKLIEVEKDQHEEILLEDLVKKINN</sequence>
<dbReference type="Pfam" id="PF13393">
    <property type="entry name" value="tRNA-synt_His"/>
    <property type="match status" value="1"/>
</dbReference>
<dbReference type="Gene3D" id="3.40.50.800">
    <property type="entry name" value="Anticodon-binding domain"/>
    <property type="match status" value="1"/>
</dbReference>
<dbReference type="PROSITE" id="PS50862">
    <property type="entry name" value="AA_TRNA_LIGASE_II"/>
    <property type="match status" value="1"/>
</dbReference>
<evidence type="ECO:0000256" key="3">
    <source>
        <dbReference type="ARBA" id="ARBA00022679"/>
    </source>
</evidence>
<gene>
    <name evidence="13" type="ORF">NGRA_0539</name>
</gene>
<dbReference type="PANTHER" id="PTHR11476">
    <property type="entry name" value="HISTIDYL-TRNA SYNTHETASE"/>
    <property type="match status" value="1"/>
</dbReference>
<dbReference type="OrthoDB" id="1906957at2759"/>
<feature type="binding site" evidence="11">
    <location>
        <position position="264"/>
    </location>
    <ligand>
        <name>L-histidine</name>
        <dbReference type="ChEBI" id="CHEBI:57595"/>
    </ligand>
</feature>
<dbReference type="Proteomes" id="UP000740883">
    <property type="component" value="Unassembled WGS sequence"/>
</dbReference>
<dbReference type="PIRSF" id="PIRSF001549">
    <property type="entry name" value="His-tRNA_synth"/>
    <property type="match status" value="1"/>
</dbReference>
<dbReference type="InterPro" id="IPR036621">
    <property type="entry name" value="Anticodon-bd_dom_sf"/>
</dbReference>
<feature type="binding site" evidence="11">
    <location>
        <position position="117"/>
    </location>
    <ligand>
        <name>L-histidine</name>
        <dbReference type="ChEBI" id="CHEBI:57595"/>
    </ligand>
</feature>
<dbReference type="PANTHER" id="PTHR11476:SF7">
    <property type="entry name" value="HISTIDINE--TRNA LIGASE"/>
    <property type="match status" value="1"/>
</dbReference>
<dbReference type="GO" id="GO:0005739">
    <property type="term" value="C:mitochondrion"/>
    <property type="evidence" value="ECO:0007669"/>
    <property type="project" value="TreeGrafter"/>
</dbReference>
<evidence type="ECO:0000313" key="13">
    <source>
        <dbReference type="EMBL" id="KAF9764472.1"/>
    </source>
</evidence>
<dbReference type="EMBL" id="SBJO01000021">
    <property type="protein sequence ID" value="KAF9764472.1"/>
    <property type="molecule type" value="Genomic_DNA"/>
</dbReference>
<keyword evidence="6" id="KW-0067">ATP-binding</keyword>
<accession>A0A9P6L0G0</accession>
<proteinExistence type="inferred from homology"/>
<keyword evidence="3" id="KW-0808">Transferase</keyword>
<feature type="domain" description="Aminoacyl-transfer RNA synthetases class-II family profile" evidence="12">
    <location>
        <begin position="1"/>
        <end position="321"/>
    </location>
</feature>
<dbReference type="SUPFAM" id="SSF55681">
    <property type="entry name" value="Class II aaRS and biotin synthetases"/>
    <property type="match status" value="1"/>
</dbReference>
<evidence type="ECO:0000256" key="5">
    <source>
        <dbReference type="ARBA" id="ARBA00022777"/>
    </source>
</evidence>
<evidence type="ECO:0000256" key="10">
    <source>
        <dbReference type="ARBA" id="ARBA00048679"/>
    </source>
</evidence>
<feature type="binding site" evidence="11">
    <location>
        <begin position="74"/>
        <end position="76"/>
    </location>
    <ligand>
        <name>L-histidine</name>
        <dbReference type="ChEBI" id="CHEBI:57595"/>
    </ligand>
</feature>
<comment type="caution">
    <text evidence="13">The sequence shown here is derived from an EMBL/GenBank/DDBJ whole genome shotgun (WGS) entry which is preliminary data.</text>
</comment>
<dbReference type="InterPro" id="IPR045864">
    <property type="entry name" value="aa-tRNA-synth_II/BPL/LPL"/>
</dbReference>
<organism evidence="13 14">
    <name type="scientific">Nosema granulosis</name>
    <dbReference type="NCBI Taxonomy" id="83296"/>
    <lineage>
        <taxon>Eukaryota</taxon>
        <taxon>Fungi</taxon>
        <taxon>Fungi incertae sedis</taxon>
        <taxon>Microsporidia</taxon>
        <taxon>Nosematidae</taxon>
        <taxon>Nosema</taxon>
    </lineage>
</organism>
<evidence type="ECO:0000256" key="2">
    <source>
        <dbReference type="ARBA" id="ARBA00022527"/>
    </source>
</evidence>
<name>A0A9P6L0G0_9MICR</name>
<dbReference type="FunFam" id="3.40.50.800:FF:000012">
    <property type="entry name" value="Histidine--tRNA ligase, cytoplasmic"/>
    <property type="match status" value="1"/>
</dbReference>
<comment type="catalytic activity">
    <reaction evidence="10">
        <text>L-seryl-[protein] + ATP = O-phospho-L-seryl-[protein] + ADP + H(+)</text>
        <dbReference type="Rhea" id="RHEA:17989"/>
        <dbReference type="Rhea" id="RHEA-COMP:9863"/>
        <dbReference type="Rhea" id="RHEA-COMP:11604"/>
        <dbReference type="ChEBI" id="CHEBI:15378"/>
        <dbReference type="ChEBI" id="CHEBI:29999"/>
        <dbReference type="ChEBI" id="CHEBI:30616"/>
        <dbReference type="ChEBI" id="CHEBI:83421"/>
        <dbReference type="ChEBI" id="CHEBI:456216"/>
        <dbReference type="EC" id="2.7.11.1"/>
    </reaction>
</comment>
<dbReference type="GO" id="GO:0006427">
    <property type="term" value="P:histidyl-tRNA aminoacylation"/>
    <property type="evidence" value="ECO:0007669"/>
    <property type="project" value="TreeGrafter"/>
</dbReference>
<evidence type="ECO:0000256" key="4">
    <source>
        <dbReference type="ARBA" id="ARBA00022741"/>
    </source>
</evidence>
<evidence type="ECO:0000256" key="1">
    <source>
        <dbReference type="ARBA" id="ARBA00008226"/>
    </source>
</evidence>
<evidence type="ECO:0000256" key="11">
    <source>
        <dbReference type="PIRSR" id="PIRSR001549-1"/>
    </source>
</evidence>
<feature type="binding site" evidence="11">
    <location>
        <begin position="268"/>
        <end position="269"/>
    </location>
    <ligand>
        <name>L-histidine</name>
        <dbReference type="ChEBI" id="CHEBI:57595"/>
    </ligand>
</feature>
<evidence type="ECO:0000256" key="7">
    <source>
        <dbReference type="ARBA" id="ARBA00022917"/>
    </source>
</evidence>
<evidence type="ECO:0000259" key="12">
    <source>
        <dbReference type="PROSITE" id="PS50862"/>
    </source>
</evidence>
<protein>
    <submittedName>
        <fullName evidence="13">Histidine--tRNA ligase, cytoplasmic</fullName>
    </submittedName>
</protein>
<dbReference type="GO" id="GO:0003723">
    <property type="term" value="F:RNA binding"/>
    <property type="evidence" value="ECO:0007669"/>
    <property type="project" value="TreeGrafter"/>
</dbReference>
<keyword evidence="5" id="KW-0418">Kinase</keyword>
<dbReference type="InterPro" id="IPR024435">
    <property type="entry name" value="HisRS-related_dom"/>
</dbReference>
<dbReference type="GO" id="GO:0005829">
    <property type="term" value="C:cytosol"/>
    <property type="evidence" value="ECO:0007669"/>
    <property type="project" value="TreeGrafter"/>
</dbReference>
<keyword evidence="2" id="KW-0723">Serine/threonine-protein kinase</keyword>
<dbReference type="SUPFAM" id="SSF52954">
    <property type="entry name" value="Class II aaRS ABD-related"/>
    <property type="match status" value="1"/>
</dbReference>
<reference evidence="13 14" key="1">
    <citation type="journal article" date="2020" name="Genome Biol. Evol.">
        <title>Comparative genomics of strictly vertically transmitted, feminizing microsporidia endosymbionts of amphipod crustaceans.</title>
        <authorList>
            <person name="Cormier A."/>
            <person name="Chebbi M.A."/>
            <person name="Giraud I."/>
            <person name="Wattier R."/>
            <person name="Teixeira M."/>
            <person name="Gilbert C."/>
            <person name="Rigaud T."/>
            <person name="Cordaux R."/>
        </authorList>
    </citation>
    <scope>NUCLEOTIDE SEQUENCE [LARGE SCALE GENOMIC DNA]</scope>
    <source>
        <strain evidence="13 14">Ou3-Ou53</strain>
    </source>
</reference>
<keyword evidence="14" id="KW-1185">Reference proteome</keyword>
<dbReference type="GO" id="GO:0005524">
    <property type="term" value="F:ATP binding"/>
    <property type="evidence" value="ECO:0007669"/>
    <property type="project" value="UniProtKB-KW"/>
</dbReference>
<dbReference type="GO" id="GO:0004674">
    <property type="term" value="F:protein serine/threonine kinase activity"/>
    <property type="evidence" value="ECO:0007669"/>
    <property type="project" value="UniProtKB-KW"/>
</dbReference>
<dbReference type="Gene3D" id="3.30.930.10">
    <property type="entry name" value="Bira Bifunctional Protein, Domain 2"/>
    <property type="match status" value="1"/>
</dbReference>
<feature type="binding site" evidence="11">
    <location>
        <position position="121"/>
    </location>
    <ligand>
        <name>L-histidine</name>
        <dbReference type="ChEBI" id="CHEBI:57595"/>
    </ligand>
</feature>
<feature type="binding site" evidence="11">
    <location>
        <position position="101"/>
    </location>
    <ligand>
        <name>L-histidine</name>
        <dbReference type="ChEBI" id="CHEBI:57595"/>
    </ligand>
</feature>
<dbReference type="CDD" id="cd00773">
    <property type="entry name" value="HisRS-like_core"/>
    <property type="match status" value="1"/>
</dbReference>
<keyword evidence="13" id="KW-0436">Ligase</keyword>
<dbReference type="GO" id="GO:0032543">
    <property type="term" value="P:mitochondrial translation"/>
    <property type="evidence" value="ECO:0007669"/>
    <property type="project" value="TreeGrafter"/>
</dbReference>
<dbReference type="InterPro" id="IPR004516">
    <property type="entry name" value="HisRS/HisZ"/>
</dbReference>
<evidence type="ECO:0000256" key="9">
    <source>
        <dbReference type="ARBA" id="ARBA00047899"/>
    </source>
</evidence>
<evidence type="ECO:0000313" key="14">
    <source>
        <dbReference type="Proteomes" id="UP000740883"/>
    </source>
</evidence>
<keyword evidence="4" id="KW-0547">Nucleotide-binding</keyword>
<dbReference type="GO" id="GO:0004821">
    <property type="term" value="F:histidine-tRNA ligase activity"/>
    <property type="evidence" value="ECO:0007669"/>
    <property type="project" value="UniProtKB-EC"/>
</dbReference>
<evidence type="ECO:0000256" key="8">
    <source>
        <dbReference type="ARBA" id="ARBA00047639"/>
    </source>
</evidence>
<dbReference type="InterPro" id="IPR006195">
    <property type="entry name" value="aa-tRNA-synth_II"/>
</dbReference>
<comment type="similarity">
    <text evidence="1">Belongs to the class-II aminoacyl-tRNA synthetase family.</text>
</comment>
<keyword evidence="7" id="KW-0648">Protein biosynthesis</keyword>
<dbReference type="AlphaFoldDB" id="A0A9P6L0G0"/>
<evidence type="ECO:0000256" key="6">
    <source>
        <dbReference type="ARBA" id="ARBA00022840"/>
    </source>
</evidence>
<dbReference type="InterPro" id="IPR041715">
    <property type="entry name" value="HisRS-like_core"/>
</dbReference>